<dbReference type="AlphaFoldDB" id="A0AAE0L6N3"/>
<comment type="caution">
    <text evidence="12">The sequence shown here is derived from an EMBL/GenBank/DDBJ whole genome shotgun (WGS) entry which is preliminary data.</text>
</comment>
<keyword evidence="5 9" id="KW-0802">TPR repeat</keyword>
<feature type="repeat" description="TPR" evidence="9">
    <location>
        <begin position="376"/>
        <end position="409"/>
    </location>
</feature>
<dbReference type="SUPFAM" id="SSF48452">
    <property type="entry name" value="TPR-like"/>
    <property type="match status" value="1"/>
</dbReference>
<proteinExistence type="inferred from homology"/>
<evidence type="ECO:0000256" key="2">
    <source>
        <dbReference type="ARBA" id="ARBA00008511"/>
    </source>
</evidence>
<dbReference type="Pfam" id="PF14559">
    <property type="entry name" value="TPR_19"/>
    <property type="match status" value="1"/>
</dbReference>
<evidence type="ECO:0000256" key="9">
    <source>
        <dbReference type="PROSITE-ProRule" id="PRU00339"/>
    </source>
</evidence>
<keyword evidence="7 8" id="KW-0413">Isomerase</keyword>
<dbReference type="FunFam" id="3.10.50.40:FF:000006">
    <property type="entry name" value="Peptidyl-prolyl cis-trans isomerase"/>
    <property type="match status" value="1"/>
</dbReference>
<dbReference type="GO" id="GO:0003755">
    <property type="term" value="F:peptidyl-prolyl cis-trans isomerase activity"/>
    <property type="evidence" value="ECO:0007669"/>
    <property type="project" value="UniProtKB-KW"/>
</dbReference>
<dbReference type="SMART" id="SM00028">
    <property type="entry name" value="TPR"/>
    <property type="match status" value="2"/>
</dbReference>
<dbReference type="EMBL" id="LGRX02007977">
    <property type="protein sequence ID" value="KAK3274051.1"/>
    <property type="molecule type" value="Genomic_DNA"/>
</dbReference>
<evidence type="ECO:0000256" key="1">
    <source>
        <dbReference type="ARBA" id="ARBA00000971"/>
    </source>
</evidence>
<dbReference type="PROSITE" id="PS50059">
    <property type="entry name" value="FKBP_PPIASE"/>
    <property type="match status" value="2"/>
</dbReference>
<dbReference type="Gene3D" id="1.25.40.10">
    <property type="entry name" value="Tetratricopeptide repeat domain"/>
    <property type="match status" value="1"/>
</dbReference>
<dbReference type="Proteomes" id="UP001190700">
    <property type="component" value="Unassembled WGS sequence"/>
</dbReference>
<dbReference type="PANTHER" id="PTHR46512">
    <property type="entry name" value="PEPTIDYLPROLYL ISOMERASE"/>
    <property type="match status" value="1"/>
</dbReference>
<evidence type="ECO:0000259" key="11">
    <source>
        <dbReference type="PROSITE" id="PS50059"/>
    </source>
</evidence>
<sequence length="609" mass="65726">MENAKGEVNGGGDVVEVQFWGVGEKRAVPASSGGVMKEVLVAGKGLKTPLTGDVVCVHYVGTLKDNGTKFDSSRDRSVPFTFKLGKGEVIKGWDLGVATMRKGEKCLLTCQPEFAYGNKAQGSIPSNATLCFEVELMSWQSVNEILSGVCLKTLRESAEQGGGGKTTRGYPTDFSTCSVRWLGRTADGMLFEDRTAETTTFNLDEGSVPMGVEEAVRRMKKGMKCALSVDPEQVPEWSKPLGITARSLKGADVVIPKGSAVCYEVELEDWEGERPLDKMSAQGKIDRAEEKKAAGNALFKAAGSNVAVLHRAARRYNAALSAVSGLGYLTDMQAATCNKLMATCQANMAAVLLKLEEWPKVIEACNNVLQHEPDNVKVIFRLGQALLQQKMCVEAADTLRRVIELDPKNREARAALQKAKAQIKEERAKASAVYGKIFREKIVETRAEEAESCRADLGDVESGGTQGALGKELEEGSGATMEACEAYSGNDLEQVLGDVEVQAAEQTGEQLETIQMEVSKGNGEREPQYDVRELGGTAGCSNITEVTILLPNVASMAHVNLDVCEKLMSLKVDGMYKLSLPLMRAVDVDAVAAKFSKKKQTLKVCLSHT</sequence>
<evidence type="ECO:0000313" key="12">
    <source>
        <dbReference type="EMBL" id="KAK3274051.1"/>
    </source>
</evidence>
<dbReference type="InterPro" id="IPR046357">
    <property type="entry name" value="PPIase_dom_sf"/>
</dbReference>
<protein>
    <recommendedName>
        <fullName evidence="3 8">peptidylprolyl isomerase</fullName>
        <ecNumber evidence="3 8">5.2.1.8</ecNumber>
    </recommendedName>
</protein>
<evidence type="ECO:0000256" key="3">
    <source>
        <dbReference type="ARBA" id="ARBA00013194"/>
    </source>
</evidence>
<keyword evidence="13" id="KW-1185">Reference proteome</keyword>
<dbReference type="SUPFAM" id="SSF54534">
    <property type="entry name" value="FKBP-like"/>
    <property type="match status" value="2"/>
</dbReference>
<evidence type="ECO:0000256" key="10">
    <source>
        <dbReference type="SAM" id="MobiDB-lite"/>
    </source>
</evidence>
<evidence type="ECO:0000256" key="6">
    <source>
        <dbReference type="ARBA" id="ARBA00023110"/>
    </source>
</evidence>
<evidence type="ECO:0000256" key="4">
    <source>
        <dbReference type="ARBA" id="ARBA00022737"/>
    </source>
</evidence>
<evidence type="ECO:0000256" key="5">
    <source>
        <dbReference type="ARBA" id="ARBA00022803"/>
    </source>
</evidence>
<feature type="region of interest" description="Disordered" evidence="10">
    <location>
        <begin position="457"/>
        <end position="476"/>
    </location>
</feature>
<gene>
    <name evidence="12" type="ORF">CYMTET_17748</name>
</gene>
<dbReference type="Pfam" id="PF18201">
    <property type="entry name" value="PIH1_CS"/>
    <property type="match status" value="1"/>
</dbReference>
<dbReference type="EC" id="5.2.1.8" evidence="3 8"/>
<name>A0AAE0L6N3_9CHLO</name>
<organism evidence="12 13">
    <name type="scientific">Cymbomonas tetramitiformis</name>
    <dbReference type="NCBI Taxonomy" id="36881"/>
    <lineage>
        <taxon>Eukaryota</taxon>
        <taxon>Viridiplantae</taxon>
        <taxon>Chlorophyta</taxon>
        <taxon>Pyramimonadophyceae</taxon>
        <taxon>Pyramimonadales</taxon>
        <taxon>Pyramimonadaceae</taxon>
        <taxon>Cymbomonas</taxon>
    </lineage>
</organism>
<dbReference type="Gene3D" id="3.10.50.40">
    <property type="match status" value="2"/>
</dbReference>
<dbReference type="InterPro" id="IPR041442">
    <property type="entry name" value="PIH1D1/2/3_CS-like"/>
</dbReference>
<keyword evidence="4" id="KW-0677">Repeat</keyword>
<feature type="domain" description="PPIase FKBP-type" evidence="11">
    <location>
        <begin position="52"/>
        <end position="140"/>
    </location>
</feature>
<keyword evidence="6 8" id="KW-0697">Rotamase</keyword>
<dbReference type="Pfam" id="PF00254">
    <property type="entry name" value="FKBP_C"/>
    <property type="match status" value="2"/>
</dbReference>
<comment type="catalytic activity">
    <reaction evidence="1 8">
        <text>[protein]-peptidylproline (omega=180) = [protein]-peptidylproline (omega=0)</text>
        <dbReference type="Rhea" id="RHEA:16237"/>
        <dbReference type="Rhea" id="RHEA-COMP:10747"/>
        <dbReference type="Rhea" id="RHEA-COMP:10748"/>
        <dbReference type="ChEBI" id="CHEBI:83833"/>
        <dbReference type="ChEBI" id="CHEBI:83834"/>
        <dbReference type="EC" id="5.2.1.8"/>
    </reaction>
</comment>
<evidence type="ECO:0000313" key="13">
    <source>
        <dbReference type="Proteomes" id="UP001190700"/>
    </source>
</evidence>
<dbReference type="InterPro" id="IPR011990">
    <property type="entry name" value="TPR-like_helical_dom_sf"/>
</dbReference>
<comment type="similarity">
    <text evidence="2">Belongs to the PIH1 family.</text>
</comment>
<evidence type="ECO:0000256" key="8">
    <source>
        <dbReference type="PROSITE-ProRule" id="PRU00277"/>
    </source>
</evidence>
<evidence type="ECO:0000256" key="7">
    <source>
        <dbReference type="ARBA" id="ARBA00023235"/>
    </source>
</evidence>
<reference evidence="12 13" key="1">
    <citation type="journal article" date="2015" name="Genome Biol. Evol.">
        <title>Comparative Genomics of a Bacterivorous Green Alga Reveals Evolutionary Causalities and Consequences of Phago-Mixotrophic Mode of Nutrition.</title>
        <authorList>
            <person name="Burns J.A."/>
            <person name="Paasch A."/>
            <person name="Narechania A."/>
            <person name="Kim E."/>
        </authorList>
    </citation>
    <scope>NUCLEOTIDE SEQUENCE [LARGE SCALE GENOMIC DNA]</scope>
    <source>
        <strain evidence="12 13">PLY_AMNH</strain>
    </source>
</reference>
<dbReference type="InterPro" id="IPR019734">
    <property type="entry name" value="TPR_rpt"/>
</dbReference>
<feature type="domain" description="PPIase FKBP-type" evidence="11">
    <location>
        <begin position="174"/>
        <end position="271"/>
    </location>
</feature>
<accession>A0AAE0L6N3</accession>
<dbReference type="InterPro" id="IPR050754">
    <property type="entry name" value="FKBP4/5/8-like"/>
</dbReference>
<dbReference type="InterPro" id="IPR001179">
    <property type="entry name" value="PPIase_FKBP_dom"/>
</dbReference>
<dbReference type="PROSITE" id="PS50005">
    <property type="entry name" value="TPR"/>
    <property type="match status" value="1"/>
</dbReference>